<reference evidence="2" key="1">
    <citation type="submission" date="2022-07" db="EMBL/GenBank/DDBJ databases">
        <authorList>
            <person name="Macas J."/>
            <person name="Novak P."/>
            <person name="Neumann P."/>
        </authorList>
    </citation>
    <scope>NUCLEOTIDE SEQUENCE</scope>
</reference>
<feature type="region of interest" description="Disordered" evidence="1">
    <location>
        <begin position="847"/>
        <end position="899"/>
    </location>
</feature>
<feature type="compositionally biased region" description="Acidic residues" evidence="1">
    <location>
        <begin position="409"/>
        <end position="418"/>
    </location>
</feature>
<evidence type="ECO:0000313" key="3">
    <source>
        <dbReference type="Proteomes" id="UP001152484"/>
    </source>
</evidence>
<feature type="compositionally biased region" description="Polar residues" evidence="1">
    <location>
        <begin position="672"/>
        <end position="685"/>
    </location>
</feature>
<keyword evidence="3" id="KW-1185">Reference proteome</keyword>
<feature type="region of interest" description="Disordered" evidence="1">
    <location>
        <begin position="395"/>
        <end position="424"/>
    </location>
</feature>
<evidence type="ECO:0000313" key="2">
    <source>
        <dbReference type="EMBL" id="CAH9097240.1"/>
    </source>
</evidence>
<evidence type="ECO:0000256" key="1">
    <source>
        <dbReference type="SAM" id="MobiDB-lite"/>
    </source>
</evidence>
<dbReference type="PANTHER" id="PTHR34962">
    <property type="entry name" value="EMBRYO DEFECTIVE 1703-RELATED"/>
    <property type="match status" value="1"/>
</dbReference>
<feature type="compositionally biased region" description="Polar residues" evidence="1">
    <location>
        <begin position="432"/>
        <end position="446"/>
    </location>
</feature>
<organism evidence="2 3">
    <name type="scientific">Cuscuta europaea</name>
    <name type="common">European dodder</name>
    <dbReference type="NCBI Taxonomy" id="41803"/>
    <lineage>
        <taxon>Eukaryota</taxon>
        <taxon>Viridiplantae</taxon>
        <taxon>Streptophyta</taxon>
        <taxon>Embryophyta</taxon>
        <taxon>Tracheophyta</taxon>
        <taxon>Spermatophyta</taxon>
        <taxon>Magnoliopsida</taxon>
        <taxon>eudicotyledons</taxon>
        <taxon>Gunneridae</taxon>
        <taxon>Pentapetalae</taxon>
        <taxon>asterids</taxon>
        <taxon>lamiids</taxon>
        <taxon>Solanales</taxon>
        <taxon>Convolvulaceae</taxon>
        <taxon>Cuscuteae</taxon>
        <taxon>Cuscuta</taxon>
        <taxon>Cuscuta subgen. Cuscuta</taxon>
    </lineage>
</organism>
<name>A0A9P1ECN0_CUSEU</name>
<feature type="compositionally biased region" description="Polar residues" evidence="1">
    <location>
        <begin position="869"/>
        <end position="881"/>
    </location>
</feature>
<feature type="region of interest" description="Disordered" evidence="1">
    <location>
        <begin position="672"/>
        <end position="694"/>
    </location>
</feature>
<sequence length="1177" mass="132920">MDLLNLSVSTTQLFFGQLSFVPPLSSSINHSSRLTSSKSKRIHLLSQKLSDSLLPNHSSFRVSAHFNGRSNRRNYLRRKIGKEQHQEVSGNSVISAPVSQSILENENFDRSGIAPDFKSGNAREPTQLPNIKLTRPLGGSVLLNKLENWVEQYRKDTQLWGTGTGTIFSVYQDSGGKVERVVVHEDEIIKRSKVLAPLLRAAPVFEDLSEVNEKLSVAKSLAREMESGNNVISTNSTVTKFYTSSEGKLGNVLKTGMSGFSLNLSSYKMLPNFGLVILCGLVTMWAMKMAFFRSLNNEQAYTALEKEMLRRKREARVMKEREVIGSVEVVQESTKDNTILPIERPKLDKEKLMSSITNTMELHDKPALPENSSSLHIGDIEFEYKVHEIREMARCARDSEGKSSLTNKEEEEEEDSDSFDALSIENDGSILSRVTDNSAMSPTGSESDLMHDESLLNDVSCLAEQSNSTADLSSKSHKSHMKTKSRIITSVKEAREYLSMKYDKCKEIDERITTSVEEVDTEFSSNLMKKKAIGSVNQKSDEFLEISNFRREKPITPQETISSSFEQVNTLATNLVEMKAIGHVNQKPENSFEFLEDSDCERENYFPIDDESVAACGSLEIENSSKQEDGESLLVSPSISLEASTTCQDSSFTNEPSVLALEIIKDIKESVATSSGIPETPSGHNRTQEETPLVNKDNWLEKNFHVLEPVIKKMKTGFRDNYLVAKDKSYPETKPFNLETSKYGGELEWMEDERLKGIVFKVRDNELAGRDPFFLMSNEDRLTFFDGLEKKVEQENKQILNLHEWLHANIENLDYGTDGISLYDSPQKIMPRWKGYPVDKIQDLVNSSGEHRKTAEGSKKDSNLMKPIHSSSSNKVGSTLSKKPAKAPKTIIEGSDGSTRAGKKYGKEFWEYTKKWSREFLESYNAETDPETKSVMKDIGKDLDRWITEKEIQEAGEVIDRLPERGKKFIGGKLDKVRREMKLFGPQAVVSKYREYGDEKEEDYLWWLDLPHILCIEMYIKQEGEMKVGLYSLEMASDLELDPPPNHVIAFEDAGDCKNLCYIIQAHLESLGNGTAFVVAQQPKDAFREAKASGFGVTVIRKGDLQLNVDQRLEEVEEDISEIGSRIYHDKLMRERGVDIESLMKGVFGTHGKLSADTNKAFKGELRKLLETRRKSR</sequence>
<feature type="region of interest" description="Disordered" evidence="1">
    <location>
        <begin position="430"/>
        <end position="449"/>
    </location>
</feature>
<dbReference type="EMBL" id="CAMAPE010000035">
    <property type="protein sequence ID" value="CAH9097240.1"/>
    <property type="molecule type" value="Genomic_DNA"/>
</dbReference>
<dbReference type="AlphaFoldDB" id="A0A9P1ECN0"/>
<protein>
    <submittedName>
        <fullName evidence="2">Uncharacterized protein</fullName>
    </submittedName>
</protein>
<accession>A0A9P1ECN0</accession>
<gene>
    <name evidence="2" type="ORF">CEURO_LOCUS13758</name>
</gene>
<dbReference type="Proteomes" id="UP001152484">
    <property type="component" value="Unassembled WGS sequence"/>
</dbReference>
<proteinExistence type="predicted"/>
<dbReference type="PANTHER" id="PTHR34962:SF1">
    <property type="entry name" value="EMBRYO DEFECTIVE 1703-RELATED"/>
    <property type="match status" value="1"/>
</dbReference>
<dbReference type="OrthoDB" id="611606at2759"/>
<comment type="caution">
    <text evidence="2">The sequence shown here is derived from an EMBL/GenBank/DDBJ whole genome shotgun (WGS) entry which is preliminary data.</text>
</comment>
<feature type="compositionally biased region" description="Basic and acidic residues" evidence="1">
    <location>
        <begin position="849"/>
        <end position="863"/>
    </location>
</feature>